<organism evidence="1 2">
    <name type="scientific">Trichonephila clavipes</name>
    <name type="common">Golden silk orbweaver</name>
    <name type="synonym">Nephila clavipes</name>
    <dbReference type="NCBI Taxonomy" id="2585209"/>
    <lineage>
        <taxon>Eukaryota</taxon>
        <taxon>Metazoa</taxon>
        <taxon>Ecdysozoa</taxon>
        <taxon>Arthropoda</taxon>
        <taxon>Chelicerata</taxon>
        <taxon>Arachnida</taxon>
        <taxon>Araneae</taxon>
        <taxon>Araneomorphae</taxon>
        <taxon>Entelegynae</taxon>
        <taxon>Araneoidea</taxon>
        <taxon>Nephilidae</taxon>
        <taxon>Trichonephila</taxon>
    </lineage>
</organism>
<protein>
    <submittedName>
        <fullName evidence="1">Uncharacterized protein</fullName>
    </submittedName>
</protein>
<dbReference type="EMBL" id="BMAU01021201">
    <property type="protein sequence ID" value="GFX97961.1"/>
    <property type="molecule type" value="Genomic_DNA"/>
</dbReference>
<evidence type="ECO:0000313" key="2">
    <source>
        <dbReference type="Proteomes" id="UP000887159"/>
    </source>
</evidence>
<dbReference type="Proteomes" id="UP000887159">
    <property type="component" value="Unassembled WGS sequence"/>
</dbReference>
<comment type="caution">
    <text evidence="1">The sequence shown here is derived from an EMBL/GenBank/DDBJ whole genome shotgun (WGS) entry which is preliminary data.</text>
</comment>
<name>A0A8X6RM48_TRICX</name>
<dbReference type="AlphaFoldDB" id="A0A8X6RM48"/>
<sequence>MLANSGSSGQLLASNSPVVDSRYLNLVFGHTGATNNKLFLFSSTKYTVEPSWMLVRVWTPFELLHRALPTNVFAHYCCMCPISHPQSPPASAMGQFHLV</sequence>
<gene>
    <name evidence="1" type="ORF">TNCV_4906121</name>
</gene>
<reference evidence="1" key="1">
    <citation type="submission" date="2020-08" db="EMBL/GenBank/DDBJ databases">
        <title>Multicomponent nature underlies the extraordinary mechanical properties of spider dragline silk.</title>
        <authorList>
            <person name="Kono N."/>
            <person name="Nakamura H."/>
            <person name="Mori M."/>
            <person name="Yoshida Y."/>
            <person name="Ohtoshi R."/>
            <person name="Malay A.D."/>
            <person name="Moran D.A.P."/>
            <person name="Tomita M."/>
            <person name="Numata K."/>
            <person name="Arakawa K."/>
        </authorList>
    </citation>
    <scope>NUCLEOTIDE SEQUENCE</scope>
</reference>
<proteinExistence type="predicted"/>
<evidence type="ECO:0000313" key="1">
    <source>
        <dbReference type="EMBL" id="GFX97961.1"/>
    </source>
</evidence>
<keyword evidence="2" id="KW-1185">Reference proteome</keyword>
<accession>A0A8X6RM48</accession>